<gene>
    <name evidence="7" type="primary">flhA</name>
    <name evidence="8" type="ORF">SAMN05444351_0704</name>
</gene>
<dbReference type="Proteomes" id="UP000184471">
    <property type="component" value="Unassembled WGS sequence"/>
</dbReference>
<keyword evidence="7" id="KW-0813">Transport</keyword>
<evidence type="ECO:0000256" key="5">
    <source>
        <dbReference type="ARBA" id="ARBA00022989"/>
    </source>
</evidence>
<name>A0A1M5E9E9_9ACTN</name>
<dbReference type="PRINTS" id="PR00949">
    <property type="entry name" value="TYPE3IMAPROT"/>
</dbReference>
<keyword evidence="5 7" id="KW-1133">Transmembrane helix</keyword>
<evidence type="ECO:0000256" key="6">
    <source>
        <dbReference type="ARBA" id="ARBA00023136"/>
    </source>
</evidence>
<keyword evidence="6 7" id="KW-0472">Membrane</keyword>
<feature type="transmembrane region" description="Helical" evidence="7">
    <location>
        <begin position="271"/>
        <end position="300"/>
    </location>
</feature>
<sequence length="676" mass="71544">MTKAAVPIGVVAIVLMLVVPLPAAVLDLLLGFNITAALLILLVSMQIKRPLDFAVFPSLILIATLFRLALNVSSTRLVLSDGYAGKVIEAFGHFVIGGSLVVGLVIFVILTIIQFVVITNGAGRVAEVGARFTLDAMPGKQMAIDADLNAGLINEAQARKRRTEVTSEADFYGSMDGASKFVKGDAIAAIIITLINLIGGFAIGIMQNGMPVGEAVSTYSLLTVGDGLVSQIPALLLSTATGIIVTRSASDGDMGSDLLGQLGRFKQPVRIAGGAALALCLIPGLPKLPFLLIGGLFLLMAARMQEAPVEDELATVTPADDEPKPDSPEAIAERMRVDPLELEVAFDLVDLVDTARGGDLLDRVKALRRKVAMETGLVIPLVRTRDNLDLPASQYVIWLNGVPAAKGTSPAGTVLAIGDALDGLPGRPTREPVFGLPAKWVPAELQRQAEMAGATVVDRSSVITTHLAEVVRQHSADLLGREDVRVLVEMVRRTHPVVVEELTPALLTLGEVQRVLHALLTENVSIRDLVRIFEALSLRAKTSTDLDGLVEAVRSALGPAISHPYVTPDERLHVLTLEPAFEQRLLEAVRHSDGGQVLALDAGSVDALVTGCTGLLEQAESLGLAPVLVCSPQVRAALSRLVRQVLPRLPVISYTEVSRTAQIESLGVVSGAVAIR</sequence>
<keyword evidence="7" id="KW-0653">Protein transport</keyword>
<comment type="similarity">
    <text evidence="2 7">Belongs to the FHIPEP (flagella/HR/invasion proteins export pore) family.</text>
</comment>
<keyword evidence="8" id="KW-0282">Flagellum</keyword>
<accession>A0A1M5E9E9</accession>
<dbReference type="GO" id="GO:0005886">
    <property type="term" value="C:plasma membrane"/>
    <property type="evidence" value="ECO:0007669"/>
    <property type="project" value="UniProtKB-SubCell"/>
</dbReference>
<dbReference type="GO" id="GO:0044780">
    <property type="term" value="P:bacterial-type flagellum assembly"/>
    <property type="evidence" value="ECO:0007669"/>
    <property type="project" value="InterPro"/>
</dbReference>
<dbReference type="InterPro" id="IPR025505">
    <property type="entry name" value="FHIPEP_CS"/>
</dbReference>
<evidence type="ECO:0000256" key="2">
    <source>
        <dbReference type="ARBA" id="ARBA00008835"/>
    </source>
</evidence>
<dbReference type="Pfam" id="PF00771">
    <property type="entry name" value="FHIPEP"/>
    <property type="match status" value="1"/>
</dbReference>
<comment type="subcellular location">
    <subcellularLocation>
        <location evidence="1 7">Cell membrane</location>
        <topology evidence="1 7">Multi-pass membrane protein</topology>
    </subcellularLocation>
</comment>
<comment type="function">
    <text evidence="7">Required for formation of the rod structure of the flagellar apparatus. Together with FliI and FliH, may constitute the export apparatus of flagellin.</text>
</comment>
<reference evidence="8 9" key="1">
    <citation type="submission" date="2016-11" db="EMBL/GenBank/DDBJ databases">
        <authorList>
            <person name="Jaros S."/>
            <person name="Januszkiewicz K."/>
            <person name="Wedrychowicz H."/>
        </authorList>
    </citation>
    <scope>NUCLEOTIDE SEQUENCE [LARGE SCALE GENOMIC DNA]</scope>
    <source>
        <strain evidence="8 9">DSM 45408</strain>
    </source>
</reference>
<dbReference type="EMBL" id="FQVX01000001">
    <property type="protein sequence ID" value="SHF75859.1"/>
    <property type="molecule type" value="Genomic_DNA"/>
</dbReference>
<keyword evidence="8" id="KW-0966">Cell projection</keyword>
<dbReference type="PROSITE" id="PS00994">
    <property type="entry name" value="FHIPEP"/>
    <property type="match status" value="1"/>
</dbReference>
<dbReference type="Gene3D" id="3.40.50.12790">
    <property type="entry name" value="FHIPEP family, domain 4"/>
    <property type="match status" value="1"/>
</dbReference>
<dbReference type="Gene3D" id="3.40.30.60">
    <property type="entry name" value="FHIPEP family, domain 1"/>
    <property type="match status" value="1"/>
</dbReference>
<dbReference type="OrthoDB" id="9759185at2"/>
<feature type="transmembrane region" description="Helical" evidence="7">
    <location>
        <begin position="186"/>
        <end position="208"/>
    </location>
</feature>
<keyword evidence="3 7" id="KW-1003">Cell membrane</keyword>
<keyword evidence="7" id="KW-1006">Bacterial flagellum protein export</keyword>
<dbReference type="InterPro" id="IPR006301">
    <property type="entry name" value="FlhA"/>
</dbReference>
<proteinExistence type="inferred from homology"/>
<dbReference type="AlphaFoldDB" id="A0A1M5E9E9"/>
<feature type="transmembrane region" description="Helical" evidence="7">
    <location>
        <begin position="53"/>
        <end position="70"/>
    </location>
</feature>
<evidence type="ECO:0000256" key="1">
    <source>
        <dbReference type="ARBA" id="ARBA00004651"/>
    </source>
</evidence>
<protein>
    <recommendedName>
        <fullName evidence="7">Flagellar biosynthesis protein FlhA</fullName>
    </recommendedName>
</protein>
<evidence type="ECO:0000256" key="4">
    <source>
        <dbReference type="ARBA" id="ARBA00022692"/>
    </source>
</evidence>
<dbReference type="Gene3D" id="1.10.8.540">
    <property type="entry name" value="FHIPEP family, domain 3"/>
    <property type="match status" value="1"/>
</dbReference>
<evidence type="ECO:0000256" key="7">
    <source>
        <dbReference type="RuleBase" id="RU364093"/>
    </source>
</evidence>
<feature type="transmembrane region" description="Helical" evidence="7">
    <location>
        <begin position="12"/>
        <end position="41"/>
    </location>
</feature>
<dbReference type="GO" id="GO:0009306">
    <property type="term" value="P:protein secretion"/>
    <property type="evidence" value="ECO:0007669"/>
    <property type="project" value="InterPro"/>
</dbReference>
<evidence type="ECO:0000313" key="8">
    <source>
        <dbReference type="EMBL" id="SHF75859.1"/>
    </source>
</evidence>
<dbReference type="PIRSF" id="PIRSF005419">
    <property type="entry name" value="FlhA"/>
    <property type="match status" value="1"/>
</dbReference>
<organism evidence="8 9">
    <name type="scientific">Geodermatophilus nigrescens</name>
    <dbReference type="NCBI Taxonomy" id="1070870"/>
    <lineage>
        <taxon>Bacteria</taxon>
        <taxon>Bacillati</taxon>
        <taxon>Actinomycetota</taxon>
        <taxon>Actinomycetes</taxon>
        <taxon>Geodermatophilales</taxon>
        <taxon>Geodermatophilaceae</taxon>
        <taxon>Geodermatophilus</taxon>
    </lineage>
</organism>
<keyword evidence="7" id="KW-1005">Bacterial flagellum biogenesis</keyword>
<comment type="caution">
    <text evidence="7">Lacks conserved residue(s) required for the propagation of feature annotation.</text>
</comment>
<keyword evidence="8" id="KW-0969">Cilium</keyword>
<dbReference type="InterPro" id="IPR001712">
    <property type="entry name" value="T3SS_FHIPEP"/>
</dbReference>
<keyword evidence="4 7" id="KW-0812">Transmembrane</keyword>
<dbReference type="InterPro" id="IPR042194">
    <property type="entry name" value="FHIPEP_1"/>
</dbReference>
<dbReference type="PANTHER" id="PTHR30161">
    <property type="entry name" value="FLAGELLAR EXPORT PROTEIN, MEMBRANE FLHA SUBUNIT-RELATED"/>
    <property type="match status" value="1"/>
</dbReference>
<dbReference type="STRING" id="1070870.SAMN05444351_0704"/>
<dbReference type="NCBIfam" id="TIGR01398">
    <property type="entry name" value="FlhA"/>
    <property type="match status" value="1"/>
</dbReference>
<dbReference type="PANTHER" id="PTHR30161:SF1">
    <property type="entry name" value="FLAGELLAR BIOSYNTHESIS PROTEIN FLHA-RELATED"/>
    <property type="match status" value="1"/>
</dbReference>
<evidence type="ECO:0000256" key="3">
    <source>
        <dbReference type="ARBA" id="ARBA00022475"/>
    </source>
</evidence>
<keyword evidence="9" id="KW-1185">Reference proteome</keyword>
<evidence type="ECO:0000313" key="9">
    <source>
        <dbReference type="Proteomes" id="UP000184471"/>
    </source>
</evidence>
<dbReference type="InterPro" id="IPR042196">
    <property type="entry name" value="FHIPEP_4"/>
</dbReference>
<dbReference type="RefSeq" id="WP_073418633.1">
    <property type="nucleotide sequence ID" value="NZ_FQVX01000001.1"/>
</dbReference>
<feature type="transmembrane region" description="Helical" evidence="7">
    <location>
        <begin position="90"/>
        <end position="117"/>
    </location>
</feature>
<dbReference type="InterPro" id="IPR042193">
    <property type="entry name" value="FHIPEP_3"/>
</dbReference>